<evidence type="ECO:0000256" key="2">
    <source>
        <dbReference type="ARBA" id="ARBA00023015"/>
    </source>
</evidence>
<dbReference type="InterPro" id="IPR041490">
    <property type="entry name" value="KstR2_TetR_C"/>
</dbReference>
<evidence type="ECO:0000256" key="5">
    <source>
        <dbReference type="SAM" id="MobiDB-lite"/>
    </source>
</evidence>
<keyword evidence="3" id="KW-0238">DNA-binding</keyword>
<evidence type="ECO:0000256" key="4">
    <source>
        <dbReference type="ARBA" id="ARBA00023163"/>
    </source>
</evidence>
<keyword evidence="1" id="KW-0678">Repressor</keyword>
<dbReference type="PANTHER" id="PTHR30055">
    <property type="entry name" value="HTH-TYPE TRANSCRIPTIONAL REGULATOR RUTR"/>
    <property type="match status" value="1"/>
</dbReference>
<dbReference type="InterPro" id="IPR009057">
    <property type="entry name" value="Homeodomain-like_sf"/>
</dbReference>
<dbReference type="PANTHER" id="PTHR30055:SF175">
    <property type="entry name" value="HTH-TYPE TRANSCRIPTIONAL REPRESSOR KSTR2"/>
    <property type="match status" value="1"/>
</dbReference>
<dbReference type="Gene3D" id="1.10.10.60">
    <property type="entry name" value="Homeodomain-like"/>
    <property type="match status" value="1"/>
</dbReference>
<name>A0A3M0I326_9ACTN</name>
<proteinExistence type="predicted"/>
<evidence type="ECO:0000256" key="1">
    <source>
        <dbReference type="ARBA" id="ARBA00022491"/>
    </source>
</evidence>
<dbReference type="OrthoDB" id="9814200at2"/>
<dbReference type="SUPFAM" id="SSF46689">
    <property type="entry name" value="Homeodomain-like"/>
    <property type="match status" value="1"/>
</dbReference>
<dbReference type="InterPro" id="IPR001647">
    <property type="entry name" value="HTH_TetR"/>
</dbReference>
<organism evidence="8 9">
    <name type="scientific">Streptomyces shenzhenensis</name>
    <dbReference type="NCBI Taxonomy" id="943815"/>
    <lineage>
        <taxon>Bacteria</taxon>
        <taxon>Bacillati</taxon>
        <taxon>Actinomycetota</taxon>
        <taxon>Actinomycetes</taxon>
        <taxon>Kitasatosporales</taxon>
        <taxon>Streptomycetaceae</taxon>
        <taxon>Streptomyces</taxon>
    </lineage>
</organism>
<keyword evidence="9" id="KW-1185">Reference proteome</keyword>
<evidence type="ECO:0000256" key="3">
    <source>
        <dbReference type="ARBA" id="ARBA00023125"/>
    </source>
</evidence>
<dbReference type="InterPro" id="IPR050109">
    <property type="entry name" value="HTH-type_TetR-like_transc_reg"/>
</dbReference>
<keyword evidence="2" id="KW-0805">Transcription regulation</keyword>
<dbReference type="RefSeq" id="WP_121894760.1">
    <property type="nucleotide sequence ID" value="NZ_PENI01000042.1"/>
</dbReference>
<reference evidence="8 9" key="1">
    <citation type="submission" date="2017-11" db="EMBL/GenBank/DDBJ databases">
        <title>Draft genome of actinobacteria isolated from guarana (Paullinia cupana (Mart.) Ducke.</title>
        <authorList>
            <person name="Siqueira K.A."/>
            <person name="Liotti R.G."/>
            <person name="Mendes T.A.O."/>
            <person name="Soares M.A."/>
        </authorList>
    </citation>
    <scope>NUCLEOTIDE SEQUENCE [LARGE SCALE GENOMIC DNA]</scope>
    <source>
        <strain evidence="8 9">193</strain>
    </source>
</reference>
<protein>
    <submittedName>
        <fullName evidence="8">TetR family transcriptional regulator</fullName>
    </submittedName>
</protein>
<accession>A0A3M0I326</accession>
<evidence type="ECO:0000259" key="7">
    <source>
        <dbReference type="Pfam" id="PF17932"/>
    </source>
</evidence>
<evidence type="ECO:0000313" key="9">
    <source>
        <dbReference type="Proteomes" id="UP000270471"/>
    </source>
</evidence>
<feature type="region of interest" description="Disordered" evidence="5">
    <location>
        <begin position="1"/>
        <end position="23"/>
    </location>
</feature>
<feature type="domain" description="HTH-type transcriptional repressor KstR2 C-terminal" evidence="7">
    <location>
        <begin position="94"/>
        <end position="208"/>
    </location>
</feature>
<dbReference type="GO" id="GO:0003700">
    <property type="term" value="F:DNA-binding transcription factor activity"/>
    <property type="evidence" value="ECO:0007669"/>
    <property type="project" value="TreeGrafter"/>
</dbReference>
<comment type="caution">
    <text evidence="8">The sequence shown here is derived from an EMBL/GenBank/DDBJ whole genome shotgun (WGS) entry which is preliminary data.</text>
</comment>
<dbReference type="Pfam" id="PF00440">
    <property type="entry name" value="TetR_N"/>
    <property type="match status" value="1"/>
</dbReference>
<gene>
    <name evidence="8" type="ORF">CTZ28_40220</name>
</gene>
<keyword evidence="4" id="KW-0804">Transcription</keyword>
<sequence>MAVRRPVRTAARNGTRAGSGGSDRRAELLQIAAGLFAGRGYAQTTVRDIADEAGILSGSLYHHFSSKEQMLHEILQDFLGRLLERFTEIERDAQDPRQVLDQLVQHSFTVIHETPEAVALYQNESGALSGQPGFEYVDQLGRKIEKIWLRALTAGQKSGVFRADVDASLTYRFIRDTVWCTVRWYRPRGRFRHEAVAEQYLRVLYGGLTAP</sequence>
<dbReference type="EMBL" id="PENI01000042">
    <property type="protein sequence ID" value="RMB80479.1"/>
    <property type="molecule type" value="Genomic_DNA"/>
</dbReference>
<dbReference type="Gene3D" id="1.10.357.10">
    <property type="entry name" value="Tetracycline Repressor, domain 2"/>
    <property type="match status" value="1"/>
</dbReference>
<evidence type="ECO:0000259" key="6">
    <source>
        <dbReference type="Pfam" id="PF00440"/>
    </source>
</evidence>
<dbReference type="Proteomes" id="UP000270471">
    <property type="component" value="Unassembled WGS sequence"/>
</dbReference>
<feature type="domain" description="HTH tetR-type" evidence="6">
    <location>
        <begin position="29"/>
        <end position="74"/>
    </location>
</feature>
<dbReference type="AlphaFoldDB" id="A0A3M0I326"/>
<dbReference type="InterPro" id="IPR036271">
    <property type="entry name" value="Tet_transcr_reg_TetR-rel_C_sf"/>
</dbReference>
<dbReference type="GO" id="GO:0000976">
    <property type="term" value="F:transcription cis-regulatory region binding"/>
    <property type="evidence" value="ECO:0007669"/>
    <property type="project" value="TreeGrafter"/>
</dbReference>
<dbReference type="PRINTS" id="PR00455">
    <property type="entry name" value="HTHTETR"/>
</dbReference>
<dbReference type="Pfam" id="PF17932">
    <property type="entry name" value="TetR_C_24"/>
    <property type="match status" value="1"/>
</dbReference>
<dbReference type="SUPFAM" id="SSF48498">
    <property type="entry name" value="Tetracyclin repressor-like, C-terminal domain"/>
    <property type="match status" value="1"/>
</dbReference>
<evidence type="ECO:0000313" key="8">
    <source>
        <dbReference type="EMBL" id="RMB80479.1"/>
    </source>
</evidence>